<name>A0A4U8YW59_9BACT</name>
<evidence type="ECO:0000256" key="2">
    <source>
        <dbReference type="ARBA" id="ARBA00012135"/>
    </source>
</evidence>
<dbReference type="PANTHER" id="PTHR20858">
    <property type="entry name" value="PHOSPHOMETHYLPYRIMIDINE KINASE"/>
    <property type="match status" value="1"/>
</dbReference>
<evidence type="ECO:0000313" key="8">
    <source>
        <dbReference type="EMBL" id="VFQ46232.1"/>
    </source>
</evidence>
<accession>A0A4U8YW59</accession>
<dbReference type="NCBIfam" id="TIGR00097">
    <property type="entry name" value="HMP-P_kinase"/>
    <property type="match status" value="1"/>
</dbReference>
<dbReference type="GO" id="GO:0009229">
    <property type="term" value="P:thiamine diphosphate biosynthetic process"/>
    <property type="evidence" value="ECO:0007669"/>
    <property type="project" value="UniProtKB-UniPathway"/>
</dbReference>
<dbReference type="InterPro" id="IPR004399">
    <property type="entry name" value="HMP/HMP-P_kinase_dom"/>
</dbReference>
<evidence type="ECO:0000259" key="7">
    <source>
        <dbReference type="Pfam" id="PF08543"/>
    </source>
</evidence>
<dbReference type="GO" id="GO:0008902">
    <property type="term" value="F:hydroxymethylpyrimidine kinase activity"/>
    <property type="evidence" value="ECO:0007669"/>
    <property type="project" value="UniProtKB-EC"/>
</dbReference>
<dbReference type="Gene3D" id="3.40.1190.20">
    <property type="match status" value="1"/>
</dbReference>
<dbReference type="Proteomes" id="UP000507962">
    <property type="component" value="Unassembled WGS sequence"/>
</dbReference>
<keyword evidence="6" id="KW-0067">ATP-binding</keyword>
<keyword evidence="3" id="KW-0808">Transferase</keyword>
<evidence type="ECO:0000313" key="9">
    <source>
        <dbReference type="Proteomes" id="UP000507962"/>
    </source>
</evidence>
<dbReference type="CDD" id="cd01169">
    <property type="entry name" value="HMPP_kinase"/>
    <property type="match status" value="1"/>
</dbReference>
<dbReference type="AlphaFoldDB" id="A0A4U8YW59"/>
<organism evidence="8 9">
    <name type="scientific">Desulfoluna butyratoxydans</name>
    <dbReference type="NCBI Taxonomy" id="231438"/>
    <lineage>
        <taxon>Bacteria</taxon>
        <taxon>Pseudomonadati</taxon>
        <taxon>Thermodesulfobacteriota</taxon>
        <taxon>Desulfobacteria</taxon>
        <taxon>Desulfobacterales</taxon>
        <taxon>Desulfolunaceae</taxon>
        <taxon>Desulfoluna</taxon>
    </lineage>
</organism>
<evidence type="ECO:0000256" key="3">
    <source>
        <dbReference type="ARBA" id="ARBA00022679"/>
    </source>
</evidence>
<proteinExistence type="predicted"/>
<dbReference type="InterPro" id="IPR013749">
    <property type="entry name" value="PM/HMP-P_kinase-1"/>
</dbReference>
<keyword evidence="9" id="KW-1185">Reference proteome</keyword>
<dbReference type="GO" id="GO:0008972">
    <property type="term" value="F:phosphomethylpyrimidine kinase activity"/>
    <property type="evidence" value="ECO:0007669"/>
    <property type="project" value="InterPro"/>
</dbReference>
<dbReference type="EMBL" id="CAADHO010000008">
    <property type="protein sequence ID" value="VFQ46232.1"/>
    <property type="molecule type" value="Genomic_DNA"/>
</dbReference>
<keyword evidence="5 8" id="KW-0418">Kinase</keyword>
<protein>
    <recommendedName>
        <fullName evidence="2">hydroxymethylpyrimidine kinase</fullName>
        <ecNumber evidence="2">2.7.1.49</ecNumber>
    </recommendedName>
</protein>
<dbReference type="PANTHER" id="PTHR20858:SF17">
    <property type="entry name" value="HYDROXYMETHYLPYRIMIDINE_PHOSPHOMETHYLPYRIMIDINE KINASE THI20-RELATED"/>
    <property type="match status" value="1"/>
</dbReference>
<evidence type="ECO:0000256" key="4">
    <source>
        <dbReference type="ARBA" id="ARBA00022741"/>
    </source>
</evidence>
<sequence>MTPLRVLSIAGSDSCAGAGLQADLKTLSSLGCYAMTAVTAVTAQNTQGVSRVMPVPPDMVRAQVEAVLSDVGVDAVKIGMLGTPENAEVVGEILETIKGVPVVLDPVMAAQSGHGLNARETPRALVTHVMPRVTVMTPNIPEAERLTGLEGGSSGGMEEAARRLVAMGCANVLLKGGHFGGDVCPDLLLEGATGAVTRFEGPRIETRNDHGTGCTLASALAGYLARGLSLPEAAGQAKSYITGALKGAVSRQLGSGHGPLYHFFSGAR</sequence>
<dbReference type="FunFam" id="3.40.1190.20:FF:000003">
    <property type="entry name" value="Phosphomethylpyrimidine kinase ThiD"/>
    <property type="match status" value="1"/>
</dbReference>
<dbReference type="EC" id="2.7.1.49" evidence="2"/>
<evidence type="ECO:0000256" key="5">
    <source>
        <dbReference type="ARBA" id="ARBA00022777"/>
    </source>
</evidence>
<dbReference type="Pfam" id="PF08543">
    <property type="entry name" value="Phos_pyr_kin"/>
    <property type="match status" value="1"/>
</dbReference>
<dbReference type="SUPFAM" id="SSF53613">
    <property type="entry name" value="Ribokinase-like"/>
    <property type="match status" value="1"/>
</dbReference>
<dbReference type="RefSeq" id="WP_180143701.1">
    <property type="nucleotide sequence ID" value="NZ_CAADHO010000008.1"/>
</dbReference>
<dbReference type="InterPro" id="IPR029056">
    <property type="entry name" value="Ribokinase-like"/>
</dbReference>
<dbReference type="GO" id="GO:0005829">
    <property type="term" value="C:cytosol"/>
    <property type="evidence" value="ECO:0007669"/>
    <property type="project" value="TreeGrafter"/>
</dbReference>
<dbReference type="GO" id="GO:0009228">
    <property type="term" value="P:thiamine biosynthetic process"/>
    <property type="evidence" value="ECO:0007669"/>
    <property type="project" value="InterPro"/>
</dbReference>
<comment type="pathway">
    <text evidence="1">Cofactor biosynthesis; thiamine diphosphate biosynthesis.</text>
</comment>
<dbReference type="UniPathway" id="UPA00060">
    <property type="reaction ID" value="UER00138"/>
</dbReference>
<reference evidence="8 9" key="1">
    <citation type="submission" date="2019-03" db="EMBL/GenBank/DDBJ databases">
        <authorList>
            <person name="Nijsse B."/>
        </authorList>
    </citation>
    <scope>NUCLEOTIDE SEQUENCE [LARGE SCALE GENOMIC DNA]</scope>
    <source>
        <strain evidence="8">Desulfoluna butyratoxydans MSL71</strain>
    </source>
</reference>
<evidence type="ECO:0000256" key="6">
    <source>
        <dbReference type="ARBA" id="ARBA00022840"/>
    </source>
</evidence>
<feature type="domain" description="Pyridoxamine kinase/Phosphomethylpyrimidine kinase" evidence="7">
    <location>
        <begin position="13"/>
        <end position="260"/>
    </location>
</feature>
<evidence type="ECO:0000256" key="1">
    <source>
        <dbReference type="ARBA" id="ARBA00004948"/>
    </source>
</evidence>
<keyword evidence="4" id="KW-0547">Nucleotide-binding</keyword>
<dbReference type="GO" id="GO:0005524">
    <property type="term" value="F:ATP binding"/>
    <property type="evidence" value="ECO:0007669"/>
    <property type="project" value="UniProtKB-KW"/>
</dbReference>
<gene>
    <name evidence="8" type="ORF">MSL71_38950</name>
</gene>